<feature type="region of interest" description="Disordered" evidence="1">
    <location>
        <begin position="83"/>
        <end position="103"/>
    </location>
</feature>
<gene>
    <name evidence="2" type="ORF">N2K95_01395</name>
</gene>
<organism evidence="2 3">
    <name type="scientific">Arthrobacter zhaoxinii</name>
    <dbReference type="NCBI Taxonomy" id="2964616"/>
    <lineage>
        <taxon>Bacteria</taxon>
        <taxon>Bacillati</taxon>
        <taxon>Actinomycetota</taxon>
        <taxon>Actinomycetes</taxon>
        <taxon>Micrococcales</taxon>
        <taxon>Micrococcaceae</taxon>
        <taxon>Arthrobacter</taxon>
    </lineage>
</organism>
<reference evidence="2" key="1">
    <citation type="submission" date="2022-09" db="EMBL/GenBank/DDBJ databases">
        <title>Novel species in genus Arthrobacter.</title>
        <authorList>
            <person name="Liu Y."/>
        </authorList>
    </citation>
    <scope>NUCLEOTIDE SEQUENCE</scope>
    <source>
        <strain evidence="2">Zg-Y815</strain>
    </source>
</reference>
<evidence type="ECO:0000256" key="1">
    <source>
        <dbReference type="SAM" id="MobiDB-lite"/>
    </source>
</evidence>
<keyword evidence="3" id="KW-1185">Reference proteome</keyword>
<dbReference type="RefSeq" id="WP_260652589.1">
    <property type="nucleotide sequence ID" value="NZ_CP104275.1"/>
</dbReference>
<evidence type="ECO:0000313" key="3">
    <source>
        <dbReference type="Proteomes" id="UP001059859"/>
    </source>
</evidence>
<accession>A0ABY5YTH9</accession>
<dbReference type="EMBL" id="CP104275">
    <property type="protein sequence ID" value="UWX97378.1"/>
    <property type="molecule type" value="Genomic_DNA"/>
</dbReference>
<evidence type="ECO:0000313" key="2">
    <source>
        <dbReference type="EMBL" id="UWX97378.1"/>
    </source>
</evidence>
<proteinExistence type="predicted"/>
<sequence length="103" mass="11202">MDDIELVFNGEIFRISEDIGPDGKISYHFSWLNGPADGSYGFTVSRFGVGSGSTPAEPTPQMTNEQLISEVQGFITAFYESGGIGEQDFPHRTPAQPRNKNGS</sequence>
<protein>
    <submittedName>
        <fullName evidence="2">Uncharacterized protein</fullName>
    </submittedName>
</protein>
<name>A0ABY5YTH9_9MICC</name>
<dbReference type="Proteomes" id="UP001059859">
    <property type="component" value="Chromosome"/>
</dbReference>